<dbReference type="OrthoDB" id="2624050at2"/>
<evidence type="ECO:0000313" key="6">
    <source>
        <dbReference type="Proteomes" id="UP000043699"/>
    </source>
</evidence>
<evidence type="ECO:0000259" key="1">
    <source>
        <dbReference type="PROSITE" id="PS50112"/>
    </source>
</evidence>
<dbReference type="InterPro" id="IPR000014">
    <property type="entry name" value="PAS"/>
</dbReference>
<dbReference type="CDD" id="cd01949">
    <property type="entry name" value="GGDEF"/>
    <property type="match status" value="1"/>
</dbReference>
<dbReference type="SMART" id="SM00086">
    <property type="entry name" value="PAC"/>
    <property type="match status" value="1"/>
</dbReference>
<dbReference type="SUPFAM" id="SSF55781">
    <property type="entry name" value="GAF domain-like"/>
    <property type="match status" value="1"/>
</dbReference>
<dbReference type="SMART" id="SM00065">
    <property type="entry name" value="GAF"/>
    <property type="match status" value="1"/>
</dbReference>
<dbReference type="RefSeq" id="WP_052650683.1">
    <property type="nucleotide sequence ID" value="NZ_CCXS01000001.1"/>
</dbReference>
<name>A0A098EJE8_9BACL</name>
<evidence type="ECO:0000259" key="4">
    <source>
        <dbReference type="PROSITE" id="PS50887"/>
    </source>
</evidence>
<evidence type="ECO:0000313" key="5">
    <source>
        <dbReference type="EMBL" id="CEG21935.1"/>
    </source>
</evidence>
<feature type="domain" description="EAL" evidence="3">
    <location>
        <begin position="476"/>
        <end position="724"/>
    </location>
</feature>
<dbReference type="PROSITE" id="PS50112">
    <property type="entry name" value="PAS"/>
    <property type="match status" value="1"/>
</dbReference>
<accession>A0A098EJE8</accession>
<dbReference type="CDD" id="cd01948">
    <property type="entry name" value="EAL"/>
    <property type="match status" value="1"/>
</dbReference>
<organism evidence="5 6">
    <name type="scientific">Planococcus massiliensis</name>
    <dbReference type="NCBI Taxonomy" id="1499687"/>
    <lineage>
        <taxon>Bacteria</taxon>
        <taxon>Bacillati</taxon>
        <taxon>Bacillota</taxon>
        <taxon>Bacilli</taxon>
        <taxon>Bacillales</taxon>
        <taxon>Caryophanaceae</taxon>
        <taxon>Planococcus</taxon>
    </lineage>
</organism>
<dbReference type="InterPro" id="IPR029787">
    <property type="entry name" value="Nucleotide_cyclase"/>
</dbReference>
<dbReference type="PROSITE" id="PS50883">
    <property type="entry name" value="EAL"/>
    <property type="match status" value="1"/>
</dbReference>
<dbReference type="InterPro" id="IPR029016">
    <property type="entry name" value="GAF-like_dom_sf"/>
</dbReference>
<dbReference type="PROSITE" id="PS50113">
    <property type="entry name" value="PAC"/>
    <property type="match status" value="1"/>
</dbReference>
<dbReference type="InterPro" id="IPR001610">
    <property type="entry name" value="PAC"/>
</dbReference>
<keyword evidence="6" id="KW-1185">Reference proteome</keyword>
<dbReference type="InterPro" id="IPR000700">
    <property type="entry name" value="PAS-assoc_C"/>
</dbReference>
<dbReference type="SUPFAM" id="SSF55073">
    <property type="entry name" value="Nucleotide cyclase"/>
    <property type="match status" value="1"/>
</dbReference>
<dbReference type="Pfam" id="PF00563">
    <property type="entry name" value="EAL"/>
    <property type="match status" value="1"/>
</dbReference>
<dbReference type="STRING" id="1499687.BN1080_00855"/>
<feature type="domain" description="PAS" evidence="1">
    <location>
        <begin position="40"/>
        <end position="86"/>
    </location>
</feature>
<dbReference type="Gene3D" id="3.30.70.270">
    <property type="match status" value="1"/>
</dbReference>
<dbReference type="SMART" id="SM00052">
    <property type="entry name" value="EAL"/>
    <property type="match status" value="1"/>
</dbReference>
<gene>
    <name evidence="5" type="primary">dosP_2</name>
    <name evidence="5" type="ORF">BN1080_00855</name>
</gene>
<dbReference type="SUPFAM" id="SSF55785">
    <property type="entry name" value="PYP-like sensor domain (PAS domain)"/>
    <property type="match status" value="1"/>
</dbReference>
<dbReference type="Gene3D" id="3.30.450.40">
    <property type="match status" value="1"/>
</dbReference>
<dbReference type="Pfam" id="PF13426">
    <property type="entry name" value="PAS_9"/>
    <property type="match status" value="1"/>
</dbReference>
<dbReference type="PROSITE" id="PS50887">
    <property type="entry name" value="GGDEF"/>
    <property type="match status" value="1"/>
</dbReference>
<dbReference type="Gene3D" id="3.20.20.450">
    <property type="entry name" value="EAL domain"/>
    <property type="match status" value="1"/>
</dbReference>
<dbReference type="PANTHER" id="PTHR44757:SF2">
    <property type="entry name" value="BIOFILM ARCHITECTURE MAINTENANCE PROTEIN MBAA"/>
    <property type="match status" value="1"/>
</dbReference>
<dbReference type="NCBIfam" id="TIGR00229">
    <property type="entry name" value="sensory_box"/>
    <property type="match status" value="1"/>
</dbReference>
<dbReference type="InterPro" id="IPR003018">
    <property type="entry name" value="GAF"/>
</dbReference>
<dbReference type="NCBIfam" id="TIGR00254">
    <property type="entry name" value="GGDEF"/>
    <property type="match status" value="1"/>
</dbReference>
<reference evidence="5 6" key="1">
    <citation type="submission" date="2014-09" db="EMBL/GenBank/DDBJ databases">
        <authorList>
            <person name="Urmite Genomes Urmite Genomes"/>
        </authorList>
    </citation>
    <scope>NUCLEOTIDE SEQUENCE [LARGE SCALE GENOMIC DNA]</scope>
    <source>
        <strain evidence="5 6">ES2</strain>
    </source>
</reference>
<dbReference type="InterPro" id="IPR035965">
    <property type="entry name" value="PAS-like_dom_sf"/>
</dbReference>
<dbReference type="AlphaFoldDB" id="A0A098EJE8"/>
<evidence type="ECO:0000259" key="3">
    <source>
        <dbReference type="PROSITE" id="PS50883"/>
    </source>
</evidence>
<protein>
    <submittedName>
        <fullName evidence="5">Oxygen sensor protein DosP</fullName>
    </submittedName>
</protein>
<dbReference type="Gene3D" id="3.30.450.20">
    <property type="entry name" value="PAS domain"/>
    <property type="match status" value="1"/>
</dbReference>
<dbReference type="EMBL" id="CCXS01000001">
    <property type="protein sequence ID" value="CEG21935.1"/>
    <property type="molecule type" value="Genomic_DNA"/>
</dbReference>
<dbReference type="InterPro" id="IPR035919">
    <property type="entry name" value="EAL_sf"/>
</dbReference>
<dbReference type="Pfam" id="PF13185">
    <property type="entry name" value="GAF_2"/>
    <property type="match status" value="1"/>
</dbReference>
<dbReference type="SUPFAM" id="SSF141868">
    <property type="entry name" value="EAL domain-like"/>
    <property type="match status" value="1"/>
</dbReference>
<dbReference type="SMART" id="SM00267">
    <property type="entry name" value="GGDEF"/>
    <property type="match status" value="1"/>
</dbReference>
<dbReference type="Pfam" id="PF00990">
    <property type="entry name" value="GGDEF"/>
    <property type="match status" value="1"/>
</dbReference>
<dbReference type="InterPro" id="IPR043128">
    <property type="entry name" value="Rev_trsase/Diguanyl_cyclase"/>
</dbReference>
<feature type="domain" description="PAC" evidence="2">
    <location>
        <begin position="89"/>
        <end position="141"/>
    </location>
</feature>
<dbReference type="CDD" id="cd00130">
    <property type="entry name" value="PAS"/>
    <property type="match status" value="1"/>
</dbReference>
<dbReference type="PANTHER" id="PTHR44757">
    <property type="entry name" value="DIGUANYLATE CYCLASE DGCP"/>
    <property type="match status" value="1"/>
</dbReference>
<dbReference type="Proteomes" id="UP000043699">
    <property type="component" value="Unassembled WGS sequence"/>
</dbReference>
<sequence length="724" mass="82549">MPTHEIHEEKKVIINWLRRLGMEFQTGFIVLNTELENHPIIYANQSFLEMSGYEEEEVLGQNGKFMHGSKTDKRVGQKIRNCMESKKAGIFEIVNYRKDGLPFWNEITIQPIIMHETNFTFTIMLQRDITDRKRAEALINLQQQIHNDMGKGYLLSFLLQKACDTVESFFKDDTKCTVLFVNDAGYFQVGAGKSMPSEFHDKVEQIQSSPVTGTCGAAFHTNQTVIVEDMKTSPLWNGLQYLVEELHFTSSWSVPIDDANGKAIGTFGIYFTDKTLPTEEDIAFVEQIGSIVSLTVRYSQQQEEILRLAYTDKETALPNRNYFINELKELLDEKKEGFVAFVSADEYIKVVDQYGHTAGDALIREIGKRFLRAGMSANHVIARFSDSTIALVNLNPLGDVPAYLEKLSQCVIEPINVQDMELFLTLKMGVALITPKQQDEKELIRYADSALSKAKLRAGESICYFENEHDDFMMRDLRIANELSAALRREEIDVHLQPKVDLKSGKIISFEALARWNSPELGSIAPDVFIPAAEKNGKIRLLEQVVFKRVLTWLKKRKELGLELRQVAVNISADHFFHHSFIPHLVDRMAEYGIEHKWIQLEITERIGFVDIETAHQVFKKLNRYGFTSSVDDFGTGYSSLSYLQKLPVSEIKIDRSFISSMHEHGTLAIVRTIIQLAENLNMTAVAEGIETEQQRSILVSLGCRVGQGYFYYRPMSLEEANLL</sequence>
<evidence type="ECO:0000259" key="2">
    <source>
        <dbReference type="PROSITE" id="PS50113"/>
    </source>
</evidence>
<feature type="domain" description="GGDEF" evidence="4">
    <location>
        <begin position="335"/>
        <end position="467"/>
    </location>
</feature>
<dbReference type="InterPro" id="IPR001633">
    <property type="entry name" value="EAL_dom"/>
</dbReference>
<dbReference type="InterPro" id="IPR000160">
    <property type="entry name" value="GGDEF_dom"/>
</dbReference>
<proteinExistence type="predicted"/>
<dbReference type="InterPro" id="IPR052155">
    <property type="entry name" value="Biofilm_reg_signaling"/>
</dbReference>